<keyword evidence="5" id="KW-0732">Signal</keyword>
<dbReference type="GO" id="GO:0005765">
    <property type="term" value="C:lysosomal membrane"/>
    <property type="evidence" value="ECO:0007669"/>
    <property type="project" value="UniProtKB-SubCell"/>
</dbReference>
<evidence type="ECO:0000313" key="7">
    <source>
        <dbReference type="Proteomes" id="UP001152561"/>
    </source>
</evidence>
<name>A0A9Q1QW64_9SOLA</name>
<protein>
    <submittedName>
        <fullName evidence="6">Uncharacterized protein</fullName>
    </submittedName>
</protein>
<organism evidence="6 7">
    <name type="scientific">Anisodus acutangulus</name>
    <dbReference type="NCBI Taxonomy" id="402998"/>
    <lineage>
        <taxon>Eukaryota</taxon>
        <taxon>Viridiplantae</taxon>
        <taxon>Streptophyta</taxon>
        <taxon>Embryophyta</taxon>
        <taxon>Tracheophyta</taxon>
        <taxon>Spermatophyta</taxon>
        <taxon>Magnoliopsida</taxon>
        <taxon>eudicotyledons</taxon>
        <taxon>Gunneridae</taxon>
        <taxon>Pentapetalae</taxon>
        <taxon>asterids</taxon>
        <taxon>lamiids</taxon>
        <taxon>Solanales</taxon>
        <taxon>Solanaceae</taxon>
        <taxon>Solanoideae</taxon>
        <taxon>Hyoscyameae</taxon>
        <taxon>Anisodus</taxon>
    </lineage>
</organism>
<comment type="caution">
    <text evidence="6">The sequence shown here is derived from an EMBL/GenBank/DDBJ whole genome shotgun (WGS) entry which is preliminary data.</text>
</comment>
<dbReference type="AlphaFoldDB" id="A0A9Q1QW64"/>
<accession>A0A9Q1QW64</accession>
<keyword evidence="7" id="KW-1185">Reference proteome</keyword>
<evidence type="ECO:0000256" key="4">
    <source>
        <dbReference type="ARBA" id="ARBA00023228"/>
    </source>
</evidence>
<evidence type="ECO:0000313" key="6">
    <source>
        <dbReference type="EMBL" id="KAJ8528838.1"/>
    </source>
</evidence>
<feature type="chain" id="PRO_5040241229" evidence="5">
    <location>
        <begin position="16"/>
        <end position="156"/>
    </location>
</feature>
<dbReference type="Pfam" id="PF10167">
    <property type="entry name" value="BORCS8"/>
    <property type="match status" value="1"/>
</dbReference>
<evidence type="ECO:0000256" key="1">
    <source>
        <dbReference type="ARBA" id="ARBA00004656"/>
    </source>
</evidence>
<reference evidence="7" key="1">
    <citation type="journal article" date="2023" name="Proc. Natl. Acad. Sci. U.S.A.">
        <title>Genomic and structural basis for evolution of tropane alkaloid biosynthesis.</title>
        <authorList>
            <person name="Wanga Y.-J."/>
            <person name="Taina T."/>
            <person name="Yua J.-Y."/>
            <person name="Lia J."/>
            <person name="Xua B."/>
            <person name="Chenc J."/>
            <person name="D'Auriad J.C."/>
            <person name="Huanga J.-P."/>
            <person name="Huanga S.-X."/>
        </authorList>
    </citation>
    <scope>NUCLEOTIDE SEQUENCE [LARGE SCALE GENOMIC DNA]</scope>
    <source>
        <strain evidence="7">cv. KIB-2019</strain>
    </source>
</reference>
<comment type="similarity">
    <text evidence="2">Belongs to the BORCS8 family.</text>
</comment>
<dbReference type="Proteomes" id="UP001152561">
    <property type="component" value="Unassembled WGS sequence"/>
</dbReference>
<keyword evidence="4" id="KW-0458">Lysosome</keyword>
<gene>
    <name evidence="6" type="ORF">K7X08_030482</name>
</gene>
<dbReference type="OrthoDB" id="19830at2759"/>
<proteinExistence type="inferred from homology"/>
<dbReference type="PANTHER" id="PTHR21146">
    <property type="entry name" value="MEF2B PROTEIN"/>
    <property type="match status" value="1"/>
</dbReference>
<evidence type="ECO:0000256" key="2">
    <source>
        <dbReference type="ARBA" id="ARBA00010463"/>
    </source>
</evidence>
<sequence>MQRLLRIILVVHVKATSICFFSGQDRCSEITESLAEMIKLIANEPSMGLFYIQQHTQSAVPIISLKNDIEERSCEVILHAEDSETVLRSIKDTCSPIANEMIKDLRHSLAVMLKKQPKKGSIRRQPRSTFHLGRTSSWESCHLGSQFRSTTGRRDG</sequence>
<dbReference type="EMBL" id="JAJAGQ010000022">
    <property type="protein sequence ID" value="KAJ8528838.1"/>
    <property type="molecule type" value="Genomic_DNA"/>
</dbReference>
<dbReference type="PANTHER" id="PTHR21146:SF0">
    <property type="entry name" value="BLOC-1-RELATED COMPLEX SUBUNIT 8"/>
    <property type="match status" value="1"/>
</dbReference>
<evidence type="ECO:0000256" key="5">
    <source>
        <dbReference type="SAM" id="SignalP"/>
    </source>
</evidence>
<dbReference type="InterPro" id="IPR019320">
    <property type="entry name" value="BORCS8"/>
</dbReference>
<keyword evidence="3" id="KW-0472">Membrane</keyword>
<evidence type="ECO:0000256" key="3">
    <source>
        <dbReference type="ARBA" id="ARBA00023136"/>
    </source>
</evidence>
<comment type="subcellular location">
    <subcellularLocation>
        <location evidence="1">Lysosome membrane</location>
    </subcellularLocation>
</comment>
<feature type="signal peptide" evidence="5">
    <location>
        <begin position="1"/>
        <end position="15"/>
    </location>
</feature>